<feature type="transmembrane region" description="Helical" evidence="1">
    <location>
        <begin position="27"/>
        <end position="50"/>
    </location>
</feature>
<dbReference type="EMBL" id="JTHE03000023">
    <property type="protein sequence ID" value="MCM1981867.1"/>
    <property type="molecule type" value="Genomic_DNA"/>
</dbReference>
<feature type="transmembrane region" description="Helical" evidence="1">
    <location>
        <begin position="233"/>
        <end position="254"/>
    </location>
</feature>
<accession>A0ABD4T0N7</accession>
<comment type="caution">
    <text evidence="2">The sequence shown here is derived from an EMBL/GenBank/DDBJ whole genome shotgun (WGS) entry which is preliminary data.</text>
</comment>
<reference evidence="2 3" key="1">
    <citation type="journal article" date="2015" name="Genome Announc.">
        <title>Draft Genome Sequence of Filamentous Marine Cyanobacterium Lyngbya confervoides Strain BDU141951.</title>
        <authorList>
            <person name="Chandrababunaidu M.M."/>
            <person name="Sen D."/>
            <person name="Tripathy S."/>
        </authorList>
    </citation>
    <scope>NUCLEOTIDE SEQUENCE [LARGE SCALE GENOMIC DNA]</scope>
    <source>
        <strain evidence="2 3">BDU141951</strain>
    </source>
</reference>
<dbReference type="RefSeq" id="WP_166279983.1">
    <property type="nucleotide sequence ID" value="NZ_JTHE03000023.1"/>
</dbReference>
<protein>
    <recommendedName>
        <fullName evidence="4">ECF transporter S component</fullName>
    </recommendedName>
</protein>
<feature type="transmembrane region" description="Helical" evidence="1">
    <location>
        <begin position="94"/>
        <end position="111"/>
    </location>
</feature>
<dbReference type="AlphaFoldDB" id="A0ABD4T0N7"/>
<keyword evidence="1" id="KW-1133">Transmembrane helix</keyword>
<keyword evidence="1" id="KW-0472">Membrane</keyword>
<feature type="transmembrane region" description="Helical" evidence="1">
    <location>
        <begin position="123"/>
        <end position="145"/>
    </location>
</feature>
<feature type="transmembrane region" description="Helical" evidence="1">
    <location>
        <begin position="151"/>
        <end position="170"/>
    </location>
</feature>
<evidence type="ECO:0000256" key="1">
    <source>
        <dbReference type="SAM" id="Phobius"/>
    </source>
</evidence>
<gene>
    <name evidence="2" type="ORF">QQ91_0003350</name>
</gene>
<feature type="transmembrane region" description="Helical" evidence="1">
    <location>
        <begin position="190"/>
        <end position="213"/>
    </location>
</feature>
<keyword evidence="1" id="KW-0812">Transmembrane</keyword>
<evidence type="ECO:0000313" key="3">
    <source>
        <dbReference type="Proteomes" id="UP000031561"/>
    </source>
</evidence>
<evidence type="ECO:0008006" key="4">
    <source>
        <dbReference type="Google" id="ProtNLM"/>
    </source>
</evidence>
<name>A0ABD4T0N7_9CYAN</name>
<evidence type="ECO:0000313" key="2">
    <source>
        <dbReference type="EMBL" id="MCM1981867.1"/>
    </source>
</evidence>
<dbReference type="Proteomes" id="UP000031561">
    <property type="component" value="Unassembled WGS sequence"/>
</dbReference>
<dbReference type="Gene3D" id="1.10.1760.20">
    <property type="match status" value="1"/>
</dbReference>
<sequence length="264" mass="27512">MTLNLPPDAEERQVQYLGSAALDGSPIAYVVVLAAVITALAFIPFSFVVGASGGGIPLSSSVFPLLGWILGPIAGALASTIGSLVGVFLAPYTAGIPAISVAGAAIASFAAGAMRPAQASRRFWWVGISGVELLALGAYISRAVLLNGVEWPVICLGAFVDGSALLLFILPTRQLCGRWIGSPQIRQVALGLFLGTWMASGLGHLAQLSVSYFIFNWPQKVWLGLIPVMPLENLIRCVAGTVIGTGVIAGLRAIDLVKPREAIY</sequence>
<keyword evidence="3" id="KW-1185">Reference proteome</keyword>
<proteinExistence type="predicted"/>
<organism evidence="2 3">
    <name type="scientific">Lyngbya confervoides BDU141951</name>
    <dbReference type="NCBI Taxonomy" id="1574623"/>
    <lineage>
        <taxon>Bacteria</taxon>
        <taxon>Bacillati</taxon>
        <taxon>Cyanobacteriota</taxon>
        <taxon>Cyanophyceae</taxon>
        <taxon>Oscillatoriophycideae</taxon>
        <taxon>Oscillatoriales</taxon>
        <taxon>Microcoleaceae</taxon>
        <taxon>Lyngbya</taxon>
    </lineage>
</organism>
<feature type="transmembrane region" description="Helical" evidence="1">
    <location>
        <begin position="62"/>
        <end position="88"/>
    </location>
</feature>